<proteinExistence type="inferred from homology"/>
<evidence type="ECO:0000313" key="3">
    <source>
        <dbReference type="EMBL" id="MDA5397208.1"/>
    </source>
</evidence>
<dbReference type="Gene3D" id="3.40.190.150">
    <property type="entry name" value="Bordetella uptake gene, domain 1"/>
    <property type="match status" value="1"/>
</dbReference>
<dbReference type="SUPFAM" id="SSF53850">
    <property type="entry name" value="Periplasmic binding protein-like II"/>
    <property type="match status" value="1"/>
</dbReference>
<comment type="caution">
    <text evidence="3">The sequence shown here is derived from an EMBL/GenBank/DDBJ whole genome shotgun (WGS) entry which is preliminary data.</text>
</comment>
<feature type="signal peptide" evidence="2">
    <location>
        <begin position="1"/>
        <end position="24"/>
    </location>
</feature>
<dbReference type="InterPro" id="IPR005064">
    <property type="entry name" value="BUG"/>
</dbReference>
<gene>
    <name evidence="3" type="ORF">OQ273_01375</name>
</gene>
<dbReference type="CDD" id="cd07012">
    <property type="entry name" value="PBP2_Bug_TTT"/>
    <property type="match status" value="1"/>
</dbReference>
<dbReference type="PANTHER" id="PTHR42928:SF5">
    <property type="entry name" value="BLR1237 PROTEIN"/>
    <property type="match status" value="1"/>
</dbReference>
<evidence type="ECO:0000256" key="1">
    <source>
        <dbReference type="ARBA" id="ARBA00006987"/>
    </source>
</evidence>
<dbReference type="Gene3D" id="3.40.190.10">
    <property type="entry name" value="Periplasmic binding protein-like II"/>
    <property type="match status" value="1"/>
</dbReference>
<dbReference type="RefSeq" id="WP_267988674.1">
    <property type="nucleotide sequence ID" value="NZ_JAPJZI010000001.1"/>
</dbReference>
<sequence>MKLTVKSLSAAIIASTMMFPAVSAADEWPTETIELIVSYGAGGSTDTTARKIADILSSQTGESIVVQNFPGAGGTLGTTKAAGAPNDGNTLFLGQISSHGIAPAIYTSLQYDPVDSFEPIGRVYSVPNVLVVPASSPADTYEELLELAKSEKLTFASSGVGSSVHLSGELFKANTGLDIVHVPYKGSGEAIPALLGAQVDMMFDNAPSAIKHIQSGAVKALAVTTAERSPQLPDVPTIQEVGGASMSDFEVQAWFGMFAPKGISDEKVAEINKALNAVFETDDFRDFAVSRAATIDGGSPEDLRAHVANELAKWNDVVNTAGIPKK</sequence>
<keyword evidence="2" id="KW-0732">Signal</keyword>
<evidence type="ECO:0000256" key="2">
    <source>
        <dbReference type="SAM" id="SignalP"/>
    </source>
</evidence>
<dbReference type="Proteomes" id="UP001151234">
    <property type="component" value="Unassembled WGS sequence"/>
</dbReference>
<evidence type="ECO:0000313" key="4">
    <source>
        <dbReference type="Proteomes" id="UP001151234"/>
    </source>
</evidence>
<organism evidence="3 4">
    <name type="scientific">Hoeflea prorocentri</name>
    <dbReference type="NCBI Taxonomy" id="1922333"/>
    <lineage>
        <taxon>Bacteria</taxon>
        <taxon>Pseudomonadati</taxon>
        <taxon>Pseudomonadota</taxon>
        <taxon>Alphaproteobacteria</taxon>
        <taxon>Hyphomicrobiales</taxon>
        <taxon>Rhizobiaceae</taxon>
        <taxon>Hoeflea</taxon>
    </lineage>
</organism>
<protein>
    <submittedName>
        <fullName evidence="3">Tripartite tricarboxylate transporter substrate binding protein</fullName>
    </submittedName>
</protein>
<dbReference type="PANTHER" id="PTHR42928">
    <property type="entry name" value="TRICARBOXYLATE-BINDING PROTEIN"/>
    <property type="match status" value="1"/>
</dbReference>
<name>A0A9X3ZG00_9HYPH</name>
<keyword evidence="4" id="KW-1185">Reference proteome</keyword>
<comment type="similarity">
    <text evidence="1">Belongs to the UPF0065 (bug) family.</text>
</comment>
<dbReference type="AlphaFoldDB" id="A0A9X3ZG00"/>
<dbReference type="Pfam" id="PF03401">
    <property type="entry name" value="TctC"/>
    <property type="match status" value="1"/>
</dbReference>
<reference evidence="3" key="1">
    <citation type="submission" date="2022-11" db="EMBL/GenBank/DDBJ databases">
        <title>Draft genome sequence of Hoeflea poritis E7-10 and Hoeflea prorocentri PM5-8, separated from scleractinian coral Porites lutea and marine dinoflagellate.</title>
        <authorList>
            <person name="Zhang G."/>
            <person name="Wei Q."/>
            <person name="Cai L."/>
        </authorList>
    </citation>
    <scope>NUCLEOTIDE SEQUENCE</scope>
    <source>
        <strain evidence="3">PM5-8</strain>
    </source>
</reference>
<dbReference type="InterPro" id="IPR042100">
    <property type="entry name" value="Bug_dom1"/>
</dbReference>
<dbReference type="EMBL" id="JAPJZI010000001">
    <property type="protein sequence ID" value="MDA5397208.1"/>
    <property type="molecule type" value="Genomic_DNA"/>
</dbReference>
<dbReference type="PIRSF" id="PIRSF017082">
    <property type="entry name" value="YflP"/>
    <property type="match status" value="1"/>
</dbReference>
<feature type="chain" id="PRO_5040746478" evidence="2">
    <location>
        <begin position="25"/>
        <end position="326"/>
    </location>
</feature>
<accession>A0A9X3ZG00</accession>